<dbReference type="PROSITE" id="PS50137">
    <property type="entry name" value="DS_RBD"/>
    <property type="match status" value="1"/>
</dbReference>
<name>A0A0C3AUL3_SERVB</name>
<sequence>MATIPYREILNNIVTRNRLQITYSVTQEGPDYAARWVGTYTLQGVGVIGSGSSTAKVDSKELAAWQAVVWLDSRGYRA</sequence>
<dbReference type="Proteomes" id="UP000054097">
    <property type="component" value="Unassembled WGS sequence"/>
</dbReference>
<dbReference type="GO" id="GO:0003723">
    <property type="term" value="F:RNA binding"/>
    <property type="evidence" value="ECO:0007669"/>
    <property type="project" value="UniProtKB-UniRule"/>
</dbReference>
<keyword evidence="1" id="KW-0694">RNA-binding</keyword>
<reference evidence="4" key="2">
    <citation type="submission" date="2015-01" db="EMBL/GenBank/DDBJ databases">
        <title>Evolutionary Origins and Diversification of the Mycorrhizal Mutualists.</title>
        <authorList>
            <consortium name="DOE Joint Genome Institute"/>
            <consortium name="Mycorrhizal Genomics Consortium"/>
            <person name="Kohler A."/>
            <person name="Kuo A."/>
            <person name="Nagy L.G."/>
            <person name="Floudas D."/>
            <person name="Copeland A."/>
            <person name="Barry K.W."/>
            <person name="Cichocki N."/>
            <person name="Veneault-Fourrey C."/>
            <person name="LaButti K."/>
            <person name="Lindquist E.A."/>
            <person name="Lipzen A."/>
            <person name="Lundell T."/>
            <person name="Morin E."/>
            <person name="Murat C."/>
            <person name="Riley R."/>
            <person name="Ohm R."/>
            <person name="Sun H."/>
            <person name="Tunlid A."/>
            <person name="Henrissat B."/>
            <person name="Grigoriev I.V."/>
            <person name="Hibbett D.S."/>
            <person name="Martin F."/>
        </authorList>
    </citation>
    <scope>NUCLEOTIDE SEQUENCE [LARGE SCALE GENOMIC DNA]</scope>
    <source>
        <strain evidence="4">MAFF 305830</strain>
    </source>
</reference>
<protein>
    <recommendedName>
        <fullName evidence="2">DRBM domain-containing protein</fullName>
    </recommendedName>
</protein>
<proteinExistence type="predicted"/>
<dbReference type="InterPro" id="IPR014720">
    <property type="entry name" value="dsRBD_dom"/>
</dbReference>
<dbReference type="AlphaFoldDB" id="A0A0C3AUL3"/>
<dbReference type="Gene3D" id="3.30.160.20">
    <property type="match status" value="1"/>
</dbReference>
<feature type="domain" description="DRBM" evidence="2">
    <location>
        <begin position="5"/>
        <end position="73"/>
    </location>
</feature>
<gene>
    <name evidence="3" type="ORF">M408DRAFT_332634</name>
</gene>
<dbReference type="SUPFAM" id="SSF54768">
    <property type="entry name" value="dsRNA-binding domain-like"/>
    <property type="match status" value="1"/>
</dbReference>
<organism evidence="3 4">
    <name type="scientific">Serendipita vermifera MAFF 305830</name>
    <dbReference type="NCBI Taxonomy" id="933852"/>
    <lineage>
        <taxon>Eukaryota</taxon>
        <taxon>Fungi</taxon>
        <taxon>Dikarya</taxon>
        <taxon>Basidiomycota</taxon>
        <taxon>Agaricomycotina</taxon>
        <taxon>Agaricomycetes</taxon>
        <taxon>Sebacinales</taxon>
        <taxon>Serendipitaceae</taxon>
        <taxon>Serendipita</taxon>
    </lineage>
</organism>
<evidence type="ECO:0000256" key="1">
    <source>
        <dbReference type="PROSITE-ProRule" id="PRU00266"/>
    </source>
</evidence>
<dbReference type="HOGENOM" id="CLU_2623540_0_0_1"/>
<dbReference type="CDD" id="cd00048">
    <property type="entry name" value="DSRM_SF"/>
    <property type="match status" value="1"/>
</dbReference>
<evidence type="ECO:0000313" key="3">
    <source>
        <dbReference type="EMBL" id="KIM22966.1"/>
    </source>
</evidence>
<evidence type="ECO:0000313" key="4">
    <source>
        <dbReference type="Proteomes" id="UP000054097"/>
    </source>
</evidence>
<accession>A0A0C3AUL3</accession>
<dbReference type="EMBL" id="KN824345">
    <property type="protein sequence ID" value="KIM22966.1"/>
    <property type="molecule type" value="Genomic_DNA"/>
</dbReference>
<evidence type="ECO:0000259" key="2">
    <source>
        <dbReference type="PROSITE" id="PS50137"/>
    </source>
</evidence>
<reference evidence="3 4" key="1">
    <citation type="submission" date="2014-04" db="EMBL/GenBank/DDBJ databases">
        <authorList>
            <consortium name="DOE Joint Genome Institute"/>
            <person name="Kuo A."/>
            <person name="Zuccaro A."/>
            <person name="Kohler A."/>
            <person name="Nagy L.G."/>
            <person name="Floudas D."/>
            <person name="Copeland A."/>
            <person name="Barry K.W."/>
            <person name="Cichocki N."/>
            <person name="Veneault-Fourrey C."/>
            <person name="LaButti K."/>
            <person name="Lindquist E.A."/>
            <person name="Lipzen A."/>
            <person name="Lundell T."/>
            <person name="Morin E."/>
            <person name="Murat C."/>
            <person name="Sun H."/>
            <person name="Tunlid A."/>
            <person name="Henrissat B."/>
            <person name="Grigoriev I.V."/>
            <person name="Hibbett D.S."/>
            <person name="Martin F."/>
            <person name="Nordberg H.P."/>
            <person name="Cantor M.N."/>
            <person name="Hua S.X."/>
        </authorList>
    </citation>
    <scope>NUCLEOTIDE SEQUENCE [LARGE SCALE GENOMIC DNA]</scope>
    <source>
        <strain evidence="3 4">MAFF 305830</strain>
    </source>
</reference>
<keyword evidence="4" id="KW-1185">Reference proteome</keyword>